<reference evidence="2 3" key="1">
    <citation type="journal article" date="2024" name="G3 (Bethesda)">
        <title>Genome assembly of Hibiscus sabdariffa L. provides insights into metabolisms of medicinal natural products.</title>
        <authorList>
            <person name="Kim T."/>
        </authorList>
    </citation>
    <scope>NUCLEOTIDE SEQUENCE [LARGE SCALE GENOMIC DNA]</scope>
    <source>
        <strain evidence="2">TK-2024</strain>
        <tissue evidence="2">Old leaves</tissue>
    </source>
</reference>
<protein>
    <submittedName>
        <fullName evidence="2">Uncharacterized protein</fullName>
    </submittedName>
</protein>
<proteinExistence type="predicted"/>
<dbReference type="EMBL" id="JBBPBM010000031">
    <property type="protein sequence ID" value="KAK8534596.1"/>
    <property type="molecule type" value="Genomic_DNA"/>
</dbReference>
<organism evidence="2 3">
    <name type="scientific">Hibiscus sabdariffa</name>
    <name type="common">roselle</name>
    <dbReference type="NCBI Taxonomy" id="183260"/>
    <lineage>
        <taxon>Eukaryota</taxon>
        <taxon>Viridiplantae</taxon>
        <taxon>Streptophyta</taxon>
        <taxon>Embryophyta</taxon>
        <taxon>Tracheophyta</taxon>
        <taxon>Spermatophyta</taxon>
        <taxon>Magnoliopsida</taxon>
        <taxon>eudicotyledons</taxon>
        <taxon>Gunneridae</taxon>
        <taxon>Pentapetalae</taxon>
        <taxon>rosids</taxon>
        <taxon>malvids</taxon>
        <taxon>Malvales</taxon>
        <taxon>Malvaceae</taxon>
        <taxon>Malvoideae</taxon>
        <taxon>Hibiscus</taxon>
    </lineage>
</organism>
<feature type="region of interest" description="Disordered" evidence="1">
    <location>
        <begin position="1"/>
        <end position="66"/>
    </location>
</feature>
<comment type="caution">
    <text evidence="2">The sequence shown here is derived from an EMBL/GenBank/DDBJ whole genome shotgun (WGS) entry which is preliminary data.</text>
</comment>
<evidence type="ECO:0000313" key="2">
    <source>
        <dbReference type="EMBL" id="KAK8534596.1"/>
    </source>
</evidence>
<feature type="compositionally biased region" description="Basic and acidic residues" evidence="1">
    <location>
        <begin position="296"/>
        <end position="309"/>
    </location>
</feature>
<name>A0ABR2DBA4_9ROSI</name>
<keyword evidence="3" id="KW-1185">Reference proteome</keyword>
<evidence type="ECO:0000256" key="1">
    <source>
        <dbReference type="SAM" id="MobiDB-lite"/>
    </source>
</evidence>
<feature type="region of interest" description="Disordered" evidence="1">
    <location>
        <begin position="176"/>
        <end position="227"/>
    </location>
</feature>
<evidence type="ECO:0000313" key="3">
    <source>
        <dbReference type="Proteomes" id="UP001472677"/>
    </source>
</evidence>
<sequence length="336" mass="36628">MENPKNTLRPIVDPHLDPGGRPPDPMIQMGLPAVLERSDSPAALEDQREPKKNKNSGVAQGDGTLDGESMAMEADLEADTNGISVQRSVGGDSAPQQVGLNSGKASYASMVTQGLGRAGHRFEEDVLSPDNVIVLDEDCIISDSGDYPTIKFSDRVHDQIDRSMMNVLITEKANSQGMGDGVTTMDRNEQEKGTRSAAYRKSSPSRRVKDTANNSGEHIAYSIQEKNRDGRNSIRDRFYDRSTNRGKGFKEVNAKGLKIRKTVDVHSPHRVLLSDWVQLASNQLHLAAESSRARLDTGHAMEEDGREAVSPRPLLGSEVDICGELDATDRGDDPPL</sequence>
<accession>A0ABR2DBA4</accession>
<dbReference type="Proteomes" id="UP001472677">
    <property type="component" value="Unassembled WGS sequence"/>
</dbReference>
<feature type="region of interest" description="Disordered" evidence="1">
    <location>
        <begin position="296"/>
        <end position="315"/>
    </location>
</feature>
<gene>
    <name evidence="2" type="ORF">V6N12_057240</name>
</gene>